<accession>A0AAV7VUQ7</accession>
<evidence type="ECO:0000313" key="3">
    <source>
        <dbReference type="Proteomes" id="UP001066276"/>
    </source>
</evidence>
<proteinExistence type="predicted"/>
<keyword evidence="3" id="KW-1185">Reference proteome</keyword>
<evidence type="ECO:0000256" key="1">
    <source>
        <dbReference type="SAM" id="MobiDB-lite"/>
    </source>
</evidence>
<reference evidence="2" key="1">
    <citation type="journal article" date="2022" name="bioRxiv">
        <title>Sequencing and chromosome-scale assembly of the giantPleurodeles waltlgenome.</title>
        <authorList>
            <person name="Brown T."/>
            <person name="Elewa A."/>
            <person name="Iarovenko S."/>
            <person name="Subramanian E."/>
            <person name="Araus A.J."/>
            <person name="Petzold A."/>
            <person name="Susuki M."/>
            <person name="Suzuki K.-i.T."/>
            <person name="Hayashi T."/>
            <person name="Toyoda A."/>
            <person name="Oliveira C."/>
            <person name="Osipova E."/>
            <person name="Leigh N.D."/>
            <person name="Simon A."/>
            <person name="Yun M.H."/>
        </authorList>
    </citation>
    <scope>NUCLEOTIDE SEQUENCE</scope>
    <source>
        <strain evidence="2">20211129_DDA</strain>
        <tissue evidence="2">Liver</tissue>
    </source>
</reference>
<feature type="region of interest" description="Disordered" evidence="1">
    <location>
        <begin position="21"/>
        <end position="115"/>
    </location>
</feature>
<name>A0AAV7VUQ7_PLEWA</name>
<dbReference type="Proteomes" id="UP001066276">
    <property type="component" value="Chromosome 1_2"/>
</dbReference>
<dbReference type="AlphaFoldDB" id="A0AAV7VUQ7"/>
<sequence>MLSWTQVNPISRLRVLALRGPGNTAAQPPGAPGAQFRTGPPPQPSLCHSTAAPSWATAVSPPAAEGPPGPGLPTRLSPPRTALAGNKRGPRPRGSGPPLCAGVPDSLGAPPAPQHQSLRLGAQTIVSAHAAILATSS</sequence>
<organism evidence="2 3">
    <name type="scientific">Pleurodeles waltl</name>
    <name type="common">Iberian ribbed newt</name>
    <dbReference type="NCBI Taxonomy" id="8319"/>
    <lineage>
        <taxon>Eukaryota</taxon>
        <taxon>Metazoa</taxon>
        <taxon>Chordata</taxon>
        <taxon>Craniata</taxon>
        <taxon>Vertebrata</taxon>
        <taxon>Euteleostomi</taxon>
        <taxon>Amphibia</taxon>
        <taxon>Batrachia</taxon>
        <taxon>Caudata</taxon>
        <taxon>Salamandroidea</taxon>
        <taxon>Salamandridae</taxon>
        <taxon>Pleurodelinae</taxon>
        <taxon>Pleurodeles</taxon>
    </lineage>
</organism>
<protein>
    <submittedName>
        <fullName evidence="2">Uncharacterized protein</fullName>
    </submittedName>
</protein>
<dbReference type="EMBL" id="JANPWB010000002">
    <property type="protein sequence ID" value="KAJ1205207.1"/>
    <property type="molecule type" value="Genomic_DNA"/>
</dbReference>
<feature type="compositionally biased region" description="Low complexity" evidence="1">
    <location>
        <begin position="21"/>
        <end position="34"/>
    </location>
</feature>
<gene>
    <name evidence="2" type="ORF">NDU88_000642</name>
</gene>
<comment type="caution">
    <text evidence="2">The sequence shown here is derived from an EMBL/GenBank/DDBJ whole genome shotgun (WGS) entry which is preliminary data.</text>
</comment>
<evidence type="ECO:0000313" key="2">
    <source>
        <dbReference type="EMBL" id="KAJ1205207.1"/>
    </source>
</evidence>